<dbReference type="Proteomes" id="UP001333818">
    <property type="component" value="Unassembled WGS sequence"/>
</dbReference>
<dbReference type="AlphaFoldDB" id="A0AAW9Q8T1"/>
<comment type="caution">
    <text evidence="1">The sequence shown here is derived from an EMBL/GenBank/DDBJ whole genome shotgun (WGS) entry which is preliminary data.</text>
</comment>
<proteinExistence type="predicted"/>
<dbReference type="EMBL" id="JAZBJZ010000128">
    <property type="protein sequence ID" value="MEE3719371.1"/>
    <property type="molecule type" value="Genomic_DNA"/>
</dbReference>
<evidence type="ECO:0000313" key="2">
    <source>
        <dbReference type="Proteomes" id="UP001333818"/>
    </source>
</evidence>
<accession>A0AAW9Q8T1</accession>
<evidence type="ECO:0000313" key="1">
    <source>
        <dbReference type="EMBL" id="MEE3719371.1"/>
    </source>
</evidence>
<organism evidence="1 2">
    <name type="scientific">Tumidithrix elongata BACA0141</name>
    <dbReference type="NCBI Taxonomy" id="2716417"/>
    <lineage>
        <taxon>Bacteria</taxon>
        <taxon>Bacillati</taxon>
        <taxon>Cyanobacteriota</taxon>
        <taxon>Cyanophyceae</taxon>
        <taxon>Pseudanabaenales</taxon>
        <taxon>Pseudanabaenaceae</taxon>
        <taxon>Tumidithrix</taxon>
        <taxon>Tumidithrix elongata</taxon>
    </lineage>
</organism>
<protein>
    <recommendedName>
        <fullName evidence="3">HEAT repeat domain-containing protein</fullName>
    </recommendedName>
</protein>
<evidence type="ECO:0008006" key="3">
    <source>
        <dbReference type="Google" id="ProtNLM"/>
    </source>
</evidence>
<reference evidence="1" key="1">
    <citation type="submission" date="2024-01" db="EMBL/GenBank/DDBJ databases">
        <title>Bank of Algae and Cyanobacteria of the Azores (BACA) strain genomes.</title>
        <authorList>
            <person name="Luz R."/>
            <person name="Cordeiro R."/>
            <person name="Fonseca A."/>
            <person name="Goncalves V."/>
        </authorList>
    </citation>
    <scope>NUCLEOTIDE SEQUENCE</scope>
    <source>
        <strain evidence="1">BACA0141</strain>
    </source>
</reference>
<keyword evidence="2" id="KW-1185">Reference proteome</keyword>
<name>A0AAW9Q8T1_9CYAN</name>
<sequence>MNEALKTFLETRDLDDLLEGRANISELDRENETEILRILKEWTNIQAIANLLMYPNLIPETNRIDYVLKGLRETNFNYLVLASVVGMGELNVESLSPQLITEVINQLIVIAKSDRGLIAERASVFLATRLWHFGANYASQIIELLDRPSDVVRHNTLVALIPLVGLENIRRFINNAVQKGLLSTVAQSYTEQRLATISGFSQNNQVDISKFDLDMLGVPLLSYIPNLSDYAPKIKK</sequence>
<dbReference type="RefSeq" id="WP_330485806.1">
    <property type="nucleotide sequence ID" value="NZ_JAZBJZ010000128.1"/>
</dbReference>
<gene>
    <name evidence="1" type="ORF">V2H45_21755</name>
</gene>